<dbReference type="InterPro" id="IPR002716">
    <property type="entry name" value="PIN_dom"/>
</dbReference>
<dbReference type="InterPro" id="IPR006226">
    <property type="entry name" value="Mtu_PIN"/>
</dbReference>
<accession>A0A5Q3Q6Z9</accession>
<keyword evidence="4 6" id="KW-0378">Hydrolase</keyword>
<keyword evidence="2 6" id="KW-0540">Nuclease</keyword>
<dbReference type="NCBIfam" id="TIGR00028">
    <property type="entry name" value="Mtu_PIN_fam"/>
    <property type="match status" value="1"/>
</dbReference>
<evidence type="ECO:0000313" key="8">
    <source>
        <dbReference type="EMBL" id="QGK69206.1"/>
    </source>
</evidence>
<dbReference type="SUPFAM" id="SSF88723">
    <property type="entry name" value="PIN domain-like"/>
    <property type="match status" value="1"/>
</dbReference>
<comment type="cofactor">
    <cofactor evidence="6">
        <name>Mg(2+)</name>
        <dbReference type="ChEBI" id="CHEBI:18420"/>
    </cofactor>
</comment>
<dbReference type="HAMAP" id="MF_00265">
    <property type="entry name" value="VapC_Nob1"/>
    <property type="match status" value="1"/>
</dbReference>
<feature type="binding site" evidence="6">
    <location>
        <position position="5"/>
    </location>
    <ligand>
        <name>Mg(2+)</name>
        <dbReference type="ChEBI" id="CHEBI:18420"/>
    </ligand>
</feature>
<evidence type="ECO:0000256" key="4">
    <source>
        <dbReference type="ARBA" id="ARBA00022801"/>
    </source>
</evidence>
<dbReference type="GO" id="GO:0090729">
    <property type="term" value="F:toxin activity"/>
    <property type="evidence" value="ECO:0007669"/>
    <property type="project" value="UniProtKB-KW"/>
</dbReference>
<comment type="similarity">
    <text evidence="6">Belongs to the PINc/VapC protein family.</text>
</comment>
<evidence type="ECO:0000256" key="1">
    <source>
        <dbReference type="ARBA" id="ARBA00022649"/>
    </source>
</evidence>
<protein>
    <recommendedName>
        <fullName evidence="6">Ribonuclease VapC</fullName>
        <shortName evidence="6">RNase VapC</shortName>
        <ecNumber evidence="6">3.1.-.-</ecNumber>
    </recommendedName>
    <alternativeName>
        <fullName evidence="6">Toxin VapC</fullName>
    </alternativeName>
</protein>
<dbReference type="GO" id="GO:0004540">
    <property type="term" value="F:RNA nuclease activity"/>
    <property type="evidence" value="ECO:0007669"/>
    <property type="project" value="InterPro"/>
</dbReference>
<feature type="domain" description="PIN" evidence="7">
    <location>
        <begin position="4"/>
        <end position="134"/>
    </location>
</feature>
<keyword evidence="9" id="KW-1185">Reference proteome</keyword>
<dbReference type="Pfam" id="PF01850">
    <property type="entry name" value="PIN"/>
    <property type="match status" value="1"/>
</dbReference>
<feature type="binding site" evidence="6">
    <location>
        <position position="108"/>
    </location>
    <ligand>
        <name>Mg(2+)</name>
        <dbReference type="ChEBI" id="CHEBI:18420"/>
    </ligand>
</feature>
<dbReference type="GO" id="GO:0045926">
    <property type="term" value="P:negative regulation of growth"/>
    <property type="evidence" value="ECO:0007669"/>
    <property type="project" value="UniProtKB-ARBA"/>
</dbReference>
<dbReference type="EMBL" id="CP045929">
    <property type="protein sequence ID" value="QGK69206.1"/>
    <property type="molecule type" value="Genomic_DNA"/>
</dbReference>
<organism evidence="8 9">
    <name type="scientific">Allosaccharopolyspora coralli</name>
    <dbReference type="NCBI Taxonomy" id="2665642"/>
    <lineage>
        <taxon>Bacteria</taxon>
        <taxon>Bacillati</taxon>
        <taxon>Actinomycetota</taxon>
        <taxon>Actinomycetes</taxon>
        <taxon>Pseudonocardiales</taxon>
        <taxon>Pseudonocardiaceae</taxon>
        <taxon>Allosaccharopolyspora</taxon>
    </lineage>
</organism>
<dbReference type="AlphaFoldDB" id="A0A5Q3Q6Z9"/>
<dbReference type="InterPro" id="IPR022907">
    <property type="entry name" value="VapC_family"/>
</dbReference>
<dbReference type="InterPro" id="IPR029060">
    <property type="entry name" value="PIN-like_dom_sf"/>
</dbReference>
<sequence>MIACDVNILLNAQNTALPEHERYNAWLENALNGTVPIGFPSLVFSGYLRIVTNPKAFVRTLLPAQALEMVAAVRTAPAFTPVEPGPRHWEIFTELCRKAEAKGNHVPDAYLAAIAIEHGCEWITADRGFARYPGLRWRHPLD</sequence>
<evidence type="ECO:0000256" key="3">
    <source>
        <dbReference type="ARBA" id="ARBA00022723"/>
    </source>
</evidence>
<dbReference type="CDD" id="cd18678">
    <property type="entry name" value="PIN_MtVapC25_VapC33-like"/>
    <property type="match status" value="1"/>
</dbReference>
<evidence type="ECO:0000256" key="5">
    <source>
        <dbReference type="ARBA" id="ARBA00022842"/>
    </source>
</evidence>
<keyword evidence="5 6" id="KW-0460">Magnesium</keyword>
<keyword evidence="3 6" id="KW-0479">Metal-binding</keyword>
<dbReference type="GO" id="GO:0016788">
    <property type="term" value="F:hydrolase activity, acting on ester bonds"/>
    <property type="evidence" value="ECO:0007669"/>
    <property type="project" value="InterPro"/>
</dbReference>
<dbReference type="EC" id="3.1.-.-" evidence="6"/>
<dbReference type="Gene3D" id="3.40.50.1010">
    <property type="entry name" value="5'-nuclease"/>
    <property type="match status" value="1"/>
</dbReference>
<keyword evidence="6" id="KW-0800">Toxin</keyword>
<reference evidence="9" key="1">
    <citation type="submission" date="2019-11" db="EMBL/GenBank/DDBJ databases">
        <title>The complete genome sequence of Saccharopolyspora sp. E2A.</title>
        <authorList>
            <person name="Zhang G."/>
        </authorList>
    </citation>
    <scope>NUCLEOTIDE SEQUENCE [LARGE SCALE GENOMIC DNA]</scope>
    <source>
        <strain evidence="9">E2A</strain>
    </source>
</reference>
<gene>
    <name evidence="6" type="primary">vapC</name>
    <name evidence="8" type="ORF">GIY23_06370</name>
</gene>
<evidence type="ECO:0000256" key="6">
    <source>
        <dbReference type="HAMAP-Rule" id="MF_00265"/>
    </source>
</evidence>
<dbReference type="Proteomes" id="UP000371041">
    <property type="component" value="Chromosome"/>
</dbReference>
<dbReference type="GO" id="GO:0000287">
    <property type="term" value="F:magnesium ion binding"/>
    <property type="evidence" value="ECO:0007669"/>
    <property type="project" value="UniProtKB-UniRule"/>
</dbReference>
<comment type="function">
    <text evidence="6">Toxic component of a toxin-antitoxin (TA) system. An RNase.</text>
</comment>
<evidence type="ECO:0000256" key="2">
    <source>
        <dbReference type="ARBA" id="ARBA00022722"/>
    </source>
</evidence>
<evidence type="ECO:0000259" key="7">
    <source>
        <dbReference type="Pfam" id="PF01850"/>
    </source>
</evidence>
<evidence type="ECO:0000313" key="9">
    <source>
        <dbReference type="Proteomes" id="UP000371041"/>
    </source>
</evidence>
<proteinExistence type="inferred from homology"/>
<name>A0A5Q3Q6Z9_9PSEU</name>
<dbReference type="RefSeq" id="WP_154075806.1">
    <property type="nucleotide sequence ID" value="NZ_CP045929.1"/>
</dbReference>
<keyword evidence="1 6" id="KW-1277">Toxin-antitoxin system</keyword>
<dbReference type="KEGG" id="sace:GIY23_06370"/>